<dbReference type="InterPro" id="IPR001789">
    <property type="entry name" value="Sig_transdc_resp-reg_receiver"/>
</dbReference>
<gene>
    <name evidence="4" type="ORF">I8E28_11330</name>
</gene>
<evidence type="ECO:0000313" key="5">
    <source>
        <dbReference type="Proteomes" id="UP000617041"/>
    </source>
</evidence>
<feature type="modified residue" description="4-aspartylphosphate" evidence="2">
    <location>
        <position position="54"/>
    </location>
</feature>
<dbReference type="RefSeq" id="WP_200788166.1">
    <property type="nucleotide sequence ID" value="NZ_JAEDAO010000001.1"/>
</dbReference>
<comment type="caution">
    <text evidence="4">The sequence shown here is derived from an EMBL/GenBank/DDBJ whole genome shotgun (WGS) entry which is preliminary data.</text>
</comment>
<dbReference type="Gene3D" id="3.40.50.2300">
    <property type="match status" value="1"/>
</dbReference>
<protein>
    <submittedName>
        <fullName evidence="4">Response regulator</fullName>
    </submittedName>
</protein>
<dbReference type="Pfam" id="PF00072">
    <property type="entry name" value="Response_reg"/>
    <property type="match status" value="1"/>
</dbReference>
<dbReference type="EMBL" id="JAEDAO010000001">
    <property type="protein sequence ID" value="MBK0393182.1"/>
    <property type="molecule type" value="Genomic_DNA"/>
</dbReference>
<keyword evidence="5" id="KW-1185">Reference proteome</keyword>
<dbReference type="PANTHER" id="PTHR44591:SF25">
    <property type="entry name" value="CHEMOTAXIS TWO-COMPONENT RESPONSE REGULATOR"/>
    <property type="match status" value="1"/>
</dbReference>
<dbReference type="AlphaFoldDB" id="A0A934Q227"/>
<evidence type="ECO:0000259" key="3">
    <source>
        <dbReference type="PROSITE" id="PS50110"/>
    </source>
</evidence>
<dbReference type="GO" id="GO:0000160">
    <property type="term" value="P:phosphorelay signal transduction system"/>
    <property type="evidence" value="ECO:0007669"/>
    <property type="project" value="InterPro"/>
</dbReference>
<dbReference type="SMART" id="SM00448">
    <property type="entry name" value="REC"/>
    <property type="match status" value="1"/>
</dbReference>
<proteinExistence type="predicted"/>
<dbReference type="Proteomes" id="UP000617041">
    <property type="component" value="Unassembled WGS sequence"/>
</dbReference>
<dbReference type="InterPro" id="IPR050595">
    <property type="entry name" value="Bact_response_regulator"/>
</dbReference>
<dbReference type="PROSITE" id="PS50110">
    <property type="entry name" value="RESPONSE_REGULATORY"/>
    <property type="match status" value="1"/>
</dbReference>
<dbReference type="PANTHER" id="PTHR44591">
    <property type="entry name" value="STRESS RESPONSE REGULATOR PROTEIN 1"/>
    <property type="match status" value="1"/>
</dbReference>
<dbReference type="InterPro" id="IPR011006">
    <property type="entry name" value="CheY-like_superfamily"/>
</dbReference>
<dbReference type="SUPFAM" id="SSF52172">
    <property type="entry name" value="CheY-like"/>
    <property type="match status" value="1"/>
</dbReference>
<accession>A0A934Q227</accession>
<organism evidence="4 5">
    <name type="scientific">Ramlibacter algicola</name>
    <dbReference type="NCBI Taxonomy" id="2795217"/>
    <lineage>
        <taxon>Bacteria</taxon>
        <taxon>Pseudomonadati</taxon>
        <taxon>Pseudomonadota</taxon>
        <taxon>Betaproteobacteria</taxon>
        <taxon>Burkholderiales</taxon>
        <taxon>Comamonadaceae</taxon>
        <taxon>Ramlibacter</taxon>
    </lineage>
</organism>
<evidence type="ECO:0000256" key="2">
    <source>
        <dbReference type="PROSITE-ProRule" id="PRU00169"/>
    </source>
</evidence>
<sequence>MSGKSILVVDDTRSMRKMVAAVLAGAGYEVAEAGDGAEALEQAKLRQYDLVVTDHNMPVMDGVTLVRELRRLPSYDNVALIVLSTEVDPALKQRGREAGATGWMAKPFDPQRMLDIVGKFI</sequence>
<feature type="domain" description="Response regulatory" evidence="3">
    <location>
        <begin position="5"/>
        <end position="121"/>
    </location>
</feature>
<keyword evidence="1 2" id="KW-0597">Phosphoprotein</keyword>
<evidence type="ECO:0000256" key="1">
    <source>
        <dbReference type="ARBA" id="ARBA00022553"/>
    </source>
</evidence>
<name>A0A934Q227_9BURK</name>
<evidence type="ECO:0000313" key="4">
    <source>
        <dbReference type="EMBL" id="MBK0393182.1"/>
    </source>
</evidence>
<reference evidence="4" key="1">
    <citation type="submission" date="2020-12" db="EMBL/GenBank/DDBJ databases">
        <title>Ramlibacter sp. nov., isolated from a freshwater alga, Cryptomonas.</title>
        <authorList>
            <person name="Kim H.M."/>
            <person name="Jeon C.O."/>
        </authorList>
    </citation>
    <scope>NUCLEOTIDE SEQUENCE</scope>
    <source>
        <strain evidence="4">CrO1</strain>
    </source>
</reference>